<comment type="catalytic activity">
    <reaction evidence="1 7">
        <text>[protein]-peptidylproline (omega=180) = [protein]-peptidylproline (omega=0)</text>
        <dbReference type="Rhea" id="RHEA:16237"/>
        <dbReference type="Rhea" id="RHEA-COMP:10747"/>
        <dbReference type="Rhea" id="RHEA-COMP:10748"/>
        <dbReference type="ChEBI" id="CHEBI:83833"/>
        <dbReference type="ChEBI" id="CHEBI:83834"/>
        <dbReference type="EC" id="5.2.1.8"/>
    </reaction>
</comment>
<dbReference type="InterPro" id="IPR046357">
    <property type="entry name" value="PPIase_dom_sf"/>
</dbReference>
<keyword evidence="6" id="KW-0131">Cell cycle</keyword>
<comment type="caution">
    <text evidence="12">The sequence shown here is derived from an EMBL/GenBank/DDBJ whole genome shotgun (WGS) entry which is preliminary data.</text>
</comment>
<feature type="coiled-coil region" evidence="8">
    <location>
        <begin position="174"/>
        <end position="201"/>
    </location>
</feature>
<dbReference type="InterPro" id="IPR037041">
    <property type="entry name" value="Trigger_fac_C_sf"/>
</dbReference>
<dbReference type="EC" id="5.2.1.8" evidence="7"/>
<feature type="domain" description="PPIase FKBP-type" evidence="11">
    <location>
        <begin position="79"/>
        <end position="161"/>
    </location>
</feature>
<keyword evidence="8" id="KW-0175">Coiled coil</keyword>
<comment type="subcellular location">
    <subcellularLocation>
        <location evidence="2">Cytoplasm</location>
    </subcellularLocation>
</comment>
<evidence type="ECO:0000256" key="2">
    <source>
        <dbReference type="ARBA" id="ARBA00004496"/>
    </source>
</evidence>
<dbReference type="PROSITE" id="PS51257">
    <property type="entry name" value="PROKAR_LIPOPROTEIN"/>
    <property type="match status" value="1"/>
</dbReference>
<keyword evidence="13" id="KW-1185">Reference proteome</keyword>
<dbReference type="PROSITE" id="PS50059">
    <property type="entry name" value="FKBP_PPIASE"/>
    <property type="match status" value="1"/>
</dbReference>
<keyword evidence="3" id="KW-0132">Cell division</keyword>
<dbReference type="InterPro" id="IPR001179">
    <property type="entry name" value="PPIase_FKBP_dom"/>
</dbReference>
<reference evidence="12 13" key="1">
    <citation type="submission" date="2021-10" db="EMBL/GenBank/DDBJ databases">
        <title>Collection of gut derived symbiotic bacterial strains cultured from healthy donors.</title>
        <authorList>
            <person name="Lin H."/>
            <person name="Littmann E."/>
            <person name="Kohout C."/>
            <person name="Pamer E.G."/>
        </authorList>
    </citation>
    <scope>NUCLEOTIDE SEQUENCE [LARGE SCALE GENOMIC DNA]</scope>
    <source>
        <strain evidence="12 13">DFI.1.165</strain>
    </source>
</reference>
<evidence type="ECO:0000256" key="1">
    <source>
        <dbReference type="ARBA" id="ARBA00000971"/>
    </source>
</evidence>
<protein>
    <recommendedName>
        <fullName evidence="7">peptidylprolyl isomerase</fullName>
        <ecNumber evidence="7">5.2.1.8</ecNumber>
    </recommendedName>
</protein>
<evidence type="ECO:0000313" key="12">
    <source>
        <dbReference type="EMBL" id="MCB7389406.1"/>
    </source>
</evidence>
<evidence type="ECO:0000313" key="13">
    <source>
        <dbReference type="Proteomes" id="UP001299546"/>
    </source>
</evidence>
<sequence length="369" mass="40897">MKKKMAVLAAGVCALAVLVTGCSKEISNDYVKVKQYKGIEVEKADTAKVTDEEVESYIQAQLEQNADVVEVTDRPVESGDTVKIDYEGKVDGVAFDGGSATDSDLEIGSGTFIPGFEDGIIGHNAGETFDIDVTFPEDYGNAEMAGKAAVFTITVKSISKSNVPELNDDFVAKVSKESKTVEDYKKEVKKLLADNNQASAEETLVSNAWSALMENVEVKKYPTEELQEMIDMIDSQYKQYAEMYGVEFTDFLETYLNMDEDTYNTQLSKAAKSQIQQEQVIELIAKKEKLALSEDELQKKYEEYAETYGYESVEAMLEDASEEELMKMANKEVVQKWVADNCKQVEPKESDDSTGNAGNNKTNETSSTK</sequence>
<dbReference type="NCBIfam" id="TIGR00115">
    <property type="entry name" value="tig"/>
    <property type="match status" value="1"/>
</dbReference>
<keyword evidence="4 7" id="KW-0697">Rotamase</keyword>
<evidence type="ECO:0000256" key="4">
    <source>
        <dbReference type="ARBA" id="ARBA00023110"/>
    </source>
</evidence>
<dbReference type="Pfam" id="PF00254">
    <property type="entry name" value="FKBP_C"/>
    <property type="match status" value="1"/>
</dbReference>
<proteinExistence type="predicted"/>
<evidence type="ECO:0000259" key="11">
    <source>
        <dbReference type="PROSITE" id="PS50059"/>
    </source>
</evidence>
<dbReference type="Gene3D" id="1.10.3120.10">
    <property type="entry name" value="Trigger factor, C-terminal domain"/>
    <property type="match status" value="1"/>
</dbReference>
<evidence type="ECO:0000256" key="7">
    <source>
        <dbReference type="PROSITE-ProRule" id="PRU00277"/>
    </source>
</evidence>
<feature type="compositionally biased region" description="Polar residues" evidence="9">
    <location>
        <begin position="353"/>
        <end position="369"/>
    </location>
</feature>
<dbReference type="Pfam" id="PF05698">
    <property type="entry name" value="Trigger_C"/>
    <property type="match status" value="1"/>
</dbReference>
<dbReference type="InterPro" id="IPR005215">
    <property type="entry name" value="Trig_fac"/>
</dbReference>
<dbReference type="Proteomes" id="UP001299546">
    <property type="component" value="Unassembled WGS sequence"/>
</dbReference>
<keyword evidence="5 7" id="KW-0413">Isomerase</keyword>
<dbReference type="SUPFAM" id="SSF54534">
    <property type="entry name" value="FKBP-like"/>
    <property type="match status" value="1"/>
</dbReference>
<evidence type="ECO:0000256" key="5">
    <source>
        <dbReference type="ARBA" id="ARBA00023235"/>
    </source>
</evidence>
<evidence type="ECO:0000256" key="6">
    <source>
        <dbReference type="ARBA" id="ARBA00023306"/>
    </source>
</evidence>
<dbReference type="InterPro" id="IPR008880">
    <property type="entry name" value="Trigger_fac_C"/>
</dbReference>
<dbReference type="RefSeq" id="WP_066738123.1">
    <property type="nucleotide sequence ID" value="NZ_JAJCIQ010000023.1"/>
</dbReference>
<feature type="chain" id="PRO_5046977741" description="peptidylprolyl isomerase" evidence="10">
    <location>
        <begin position="20"/>
        <end position="369"/>
    </location>
</feature>
<accession>A0ABS8DLS0</accession>
<name>A0ABS8DLS0_9FIRM</name>
<dbReference type="SUPFAM" id="SSF109998">
    <property type="entry name" value="Triger factor/SurA peptide-binding domain-like"/>
    <property type="match status" value="1"/>
</dbReference>
<organism evidence="12 13">
    <name type="scientific">Bariatricus massiliensis</name>
    <dbReference type="NCBI Taxonomy" id="1745713"/>
    <lineage>
        <taxon>Bacteria</taxon>
        <taxon>Bacillati</taxon>
        <taxon>Bacillota</taxon>
        <taxon>Clostridia</taxon>
        <taxon>Lachnospirales</taxon>
        <taxon>Lachnospiraceae</taxon>
        <taxon>Bariatricus</taxon>
    </lineage>
</organism>
<feature type="region of interest" description="Disordered" evidence="9">
    <location>
        <begin position="342"/>
        <end position="369"/>
    </location>
</feature>
<keyword evidence="10" id="KW-0732">Signal</keyword>
<feature type="signal peptide" evidence="10">
    <location>
        <begin position="1"/>
        <end position="19"/>
    </location>
</feature>
<dbReference type="Gene3D" id="3.10.50.40">
    <property type="match status" value="1"/>
</dbReference>
<evidence type="ECO:0000256" key="9">
    <source>
        <dbReference type="SAM" id="MobiDB-lite"/>
    </source>
</evidence>
<dbReference type="GO" id="GO:0003755">
    <property type="term" value="F:peptidyl-prolyl cis-trans isomerase activity"/>
    <property type="evidence" value="ECO:0007669"/>
    <property type="project" value="UniProtKB-EC"/>
</dbReference>
<gene>
    <name evidence="12" type="primary">tig</name>
    <name evidence="12" type="ORF">LIZ65_19155</name>
</gene>
<evidence type="ECO:0000256" key="10">
    <source>
        <dbReference type="SAM" id="SignalP"/>
    </source>
</evidence>
<dbReference type="EMBL" id="JAJCIS010000024">
    <property type="protein sequence ID" value="MCB7389406.1"/>
    <property type="molecule type" value="Genomic_DNA"/>
</dbReference>
<evidence type="ECO:0000256" key="3">
    <source>
        <dbReference type="ARBA" id="ARBA00022618"/>
    </source>
</evidence>
<dbReference type="InterPro" id="IPR027304">
    <property type="entry name" value="Trigger_fact/SurA_dom_sf"/>
</dbReference>
<evidence type="ECO:0000256" key="8">
    <source>
        <dbReference type="SAM" id="Coils"/>
    </source>
</evidence>